<comment type="similarity">
    <text evidence="3 10">Belongs to the FliL family.</text>
</comment>
<evidence type="ECO:0000256" key="6">
    <source>
        <dbReference type="ARBA" id="ARBA00022692"/>
    </source>
</evidence>
<dbReference type="GO" id="GO:0009425">
    <property type="term" value="C:bacterial-type flagellum basal body"/>
    <property type="evidence" value="ECO:0007669"/>
    <property type="project" value="InterPro"/>
</dbReference>
<evidence type="ECO:0000256" key="10">
    <source>
        <dbReference type="RuleBase" id="RU364125"/>
    </source>
</evidence>
<evidence type="ECO:0000256" key="4">
    <source>
        <dbReference type="ARBA" id="ARBA00022475"/>
    </source>
</evidence>
<proteinExistence type="inferred from homology"/>
<dbReference type="GO" id="GO:0006935">
    <property type="term" value="P:chemotaxis"/>
    <property type="evidence" value="ECO:0007669"/>
    <property type="project" value="UniProtKB-KW"/>
</dbReference>
<keyword evidence="8 10" id="KW-1133">Transmembrane helix</keyword>
<gene>
    <name evidence="11" type="ORF">Val02_55550</name>
</gene>
<evidence type="ECO:0000256" key="7">
    <source>
        <dbReference type="ARBA" id="ARBA00022779"/>
    </source>
</evidence>
<dbReference type="PANTHER" id="PTHR35091:SF2">
    <property type="entry name" value="FLAGELLAR PROTEIN FLIL"/>
    <property type="match status" value="1"/>
</dbReference>
<name>A0A8J4DSG5_9ACTN</name>
<evidence type="ECO:0000256" key="1">
    <source>
        <dbReference type="ARBA" id="ARBA00002254"/>
    </source>
</evidence>
<evidence type="ECO:0000256" key="8">
    <source>
        <dbReference type="ARBA" id="ARBA00022989"/>
    </source>
</evidence>
<evidence type="ECO:0000256" key="9">
    <source>
        <dbReference type="ARBA" id="ARBA00023136"/>
    </source>
</evidence>
<keyword evidence="9 10" id="KW-0472">Membrane</keyword>
<evidence type="ECO:0000313" key="12">
    <source>
        <dbReference type="Proteomes" id="UP000619260"/>
    </source>
</evidence>
<comment type="function">
    <text evidence="1 10">Controls the rotational direction of flagella during chemotaxis.</text>
</comment>
<keyword evidence="4 10" id="KW-1003">Cell membrane</keyword>
<sequence>MAKDKPAEGDAPKKGKGKLIIIIVVVVLLLGGGGAGGYFYFAGGEEEAPAPEPGIVVALEPITINLADGHFLKVSIALQATAEAHEEPDGSKALDLMISQFSNKSVAELSSNEAREEAKKKLKEAVAEAYEGEVMDLYFTEFVMQ</sequence>
<dbReference type="InterPro" id="IPR005503">
    <property type="entry name" value="FliL"/>
</dbReference>
<organism evidence="11 12">
    <name type="scientific">Virgisporangium aliadipatigenens</name>
    <dbReference type="NCBI Taxonomy" id="741659"/>
    <lineage>
        <taxon>Bacteria</taxon>
        <taxon>Bacillati</taxon>
        <taxon>Actinomycetota</taxon>
        <taxon>Actinomycetes</taxon>
        <taxon>Micromonosporales</taxon>
        <taxon>Micromonosporaceae</taxon>
        <taxon>Virgisporangium</taxon>
    </lineage>
</organism>
<dbReference type="EMBL" id="BOPF01000022">
    <property type="protein sequence ID" value="GIJ48669.1"/>
    <property type="molecule type" value="Genomic_DNA"/>
</dbReference>
<protein>
    <recommendedName>
        <fullName evidence="10">Flagellar protein FliL</fullName>
    </recommendedName>
</protein>
<keyword evidence="5 10" id="KW-0145">Chemotaxis</keyword>
<accession>A0A8J4DSG5</accession>
<dbReference type="PANTHER" id="PTHR35091">
    <property type="entry name" value="FLAGELLAR PROTEIN FLIL"/>
    <property type="match status" value="1"/>
</dbReference>
<keyword evidence="6 10" id="KW-0812">Transmembrane</keyword>
<dbReference type="GO" id="GO:0071978">
    <property type="term" value="P:bacterial-type flagellum-dependent swarming motility"/>
    <property type="evidence" value="ECO:0007669"/>
    <property type="project" value="TreeGrafter"/>
</dbReference>
<comment type="subcellular location">
    <subcellularLocation>
        <location evidence="2">Cell membrane</location>
        <topology evidence="2">Single-pass membrane protein</topology>
    </subcellularLocation>
</comment>
<evidence type="ECO:0000256" key="5">
    <source>
        <dbReference type="ARBA" id="ARBA00022500"/>
    </source>
</evidence>
<dbReference type="GO" id="GO:0005886">
    <property type="term" value="C:plasma membrane"/>
    <property type="evidence" value="ECO:0007669"/>
    <property type="project" value="UniProtKB-SubCell"/>
</dbReference>
<comment type="caution">
    <text evidence="11">The sequence shown here is derived from an EMBL/GenBank/DDBJ whole genome shotgun (WGS) entry which is preliminary data.</text>
</comment>
<dbReference type="AlphaFoldDB" id="A0A8J4DSG5"/>
<evidence type="ECO:0000256" key="3">
    <source>
        <dbReference type="ARBA" id="ARBA00008281"/>
    </source>
</evidence>
<keyword evidence="12" id="KW-1185">Reference proteome</keyword>
<feature type="transmembrane region" description="Helical" evidence="10">
    <location>
        <begin position="20"/>
        <end position="41"/>
    </location>
</feature>
<dbReference type="RefSeq" id="WP_203902155.1">
    <property type="nucleotide sequence ID" value="NZ_BOPF01000022.1"/>
</dbReference>
<keyword evidence="7 10" id="KW-0283">Flagellar rotation</keyword>
<dbReference type="Proteomes" id="UP000619260">
    <property type="component" value="Unassembled WGS sequence"/>
</dbReference>
<dbReference type="Pfam" id="PF03748">
    <property type="entry name" value="FliL"/>
    <property type="match status" value="1"/>
</dbReference>
<reference evidence="11" key="1">
    <citation type="submission" date="2021-01" db="EMBL/GenBank/DDBJ databases">
        <title>Whole genome shotgun sequence of Virgisporangium aliadipatigenens NBRC 105644.</title>
        <authorList>
            <person name="Komaki H."/>
            <person name="Tamura T."/>
        </authorList>
    </citation>
    <scope>NUCLEOTIDE SEQUENCE</scope>
    <source>
        <strain evidence="11">NBRC 105644</strain>
    </source>
</reference>
<evidence type="ECO:0000313" key="11">
    <source>
        <dbReference type="EMBL" id="GIJ48669.1"/>
    </source>
</evidence>
<evidence type="ECO:0000256" key="2">
    <source>
        <dbReference type="ARBA" id="ARBA00004162"/>
    </source>
</evidence>